<feature type="transmembrane region" description="Helical" evidence="1">
    <location>
        <begin position="110"/>
        <end position="134"/>
    </location>
</feature>
<proteinExistence type="predicted"/>
<dbReference type="AlphaFoldDB" id="A0A5B7AY35"/>
<evidence type="ECO:0000256" key="1">
    <source>
        <dbReference type="SAM" id="Phobius"/>
    </source>
</evidence>
<feature type="transmembrane region" description="Helical" evidence="1">
    <location>
        <begin position="6"/>
        <end position="23"/>
    </location>
</feature>
<dbReference type="PANTHER" id="PTHR31414">
    <property type="entry name" value="TRANSMEMBRANE PROTEIN DDB_G0292058"/>
    <property type="match status" value="1"/>
</dbReference>
<keyword evidence="1" id="KW-0812">Transmembrane</keyword>
<dbReference type="PANTHER" id="PTHR31414:SF19">
    <property type="entry name" value="TRANSMEMBRANE PROTEIN"/>
    <property type="match status" value="1"/>
</dbReference>
<feature type="transmembrane region" description="Helical" evidence="1">
    <location>
        <begin position="218"/>
        <end position="241"/>
    </location>
</feature>
<gene>
    <name evidence="2" type="ORF">Din_031081</name>
</gene>
<keyword evidence="1" id="KW-1133">Transmembrane helix</keyword>
<sequence>MSISNGIVLPFIIILLVSTSVFTQKSVVFGSPVQEQSFNRPDPLRHFKLYKGGYDIRNKHYWASAAFTGVHGYAIAGVWMLCGLGFGSYLLLKNCCSSSSPVADHSDSSYLIMFFLVVLFSFLAIIATSFVITTNQNTQKRTKRLEETVIGAGGGARRTIRKVTKAMEEMQNLLRPYDPKTCHILNLTANRLRRESQMIHFFVTKNEHSIDQAIQSSYIANLVVVTVNLVLLVAALVLLLLHWHPGFFIIIFFCWILTTLCWVLTGFNFFFHNFAEDTCSALEDFEQYPQNNSLSSLIPCVNSSYKILVKIGFTVHTFITELNAKIGELHELLGLDEQVENFLELQKICDPFSGAPNYSYTPEKCSKDAIPIGDLPNVLSRFTCYKENATEKCEGDGRFLPEASYVMAWAYSRSIQDLINIFPDVQSLIQCSFVKDAFTDAVLNQCKPFRAQSRMLWSSMLSLSIVMVVLVLIWVAKAYQDRGRCFSMCSIIPRAT</sequence>
<organism evidence="2">
    <name type="scientific">Davidia involucrata</name>
    <name type="common">Dove tree</name>
    <dbReference type="NCBI Taxonomy" id="16924"/>
    <lineage>
        <taxon>Eukaryota</taxon>
        <taxon>Viridiplantae</taxon>
        <taxon>Streptophyta</taxon>
        <taxon>Embryophyta</taxon>
        <taxon>Tracheophyta</taxon>
        <taxon>Spermatophyta</taxon>
        <taxon>Magnoliopsida</taxon>
        <taxon>eudicotyledons</taxon>
        <taxon>Gunneridae</taxon>
        <taxon>Pentapetalae</taxon>
        <taxon>asterids</taxon>
        <taxon>Cornales</taxon>
        <taxon>Nyssaceae</taxon>
        <taxon>Davidia</taxon>
    </lineage>
</organism>
<dbReference type="GO" id="GO:0016020">
    <property type="term" value="C:membrane"/>
    <property type="evidence" value="ECO:0007669"/>
    <property type="project" value="TreeGrafter"/>
</dbReference>
<keyword evidence="1" id="KW-0472">Membrane</keyword>
<reference evidence="2" key="1">
    <citation type="submission" date="2019-08" db="EMBL/GenBank/DDBJ databases">
        <title>Reference gene set and small RNA set construction with multiple tissues from Davidia involucrata Baill.</title>
        <authorList>
            <person name="Yang H."/>
            <person name="Zhou C."/>
            <person name="Li G."/>
            <person name="Wang J."/>
            <person name="Gao P."/>
            <person name="Wang M."/>
            <person name="Wang R."/>
            <person name="Zhao Y."/>
        </authorList>
    </citation>
    <scope>NUCLEOTIDE SEQUENCE</scope>
    <source>
        <tissue evidence="2">Mixed with DoveR01_LX</tissue>
    </source>
</reference>
<accession>A0A5B7AY35</accession>
<evidence type="ECO:0000313" key="2">
    <source>
        <dbReference type="EMBL" id="MPA61640.1"/>
    </source>
</evidence>
<protein>
    <submittedName>
        <fullName evidence="2">Uncharacterized protein</fullName>
    </submittedName>
</protein>
<dbReference type="EMBL" id="GHES01031081">
    <property type="protein sequence ID" value="MPA61640.1"/>
    <property type="molecule type" value="Transcribed_RNA"/>
</dbReference>
<name>A0A5B7AY35_DAVIN</name>
<feature type="transmembrane region" description="Helical" evidence="1">
    <location>
        <begin position="61"/>
        <end position="90"/>
    </location>
</feature>
<feature type="transmembrane region" description="Helical" evidence="1">
    <location>
        <begin position="247"/>
        <end position="271"/>
    </location>
</feature>
<feature type="transmembrane region" description="Helical" evidence="1">
    <location>
        <begin position="455"/>
        <end position="476"/>
    </location>
</feature>
<dbReference type="InterPro" id="IPR040283">
    <property type="entry name" value="DDB_G0292058-like"/>
</dbReference>